<dbReference type="InterPro" id="IPR007607">
    <property type="entry name" value="BacA/B"/>
</dbReference>
<protein>
    <recommendedName>
        <fullName evidence="5">Polymer-forming cytoskeletal protein</fullName>
    </recommendedName>
</protein>
<evidence type="ECO:0000313" key="3">
    <source>
        <dbReference type="EMBL" id="MTD94321.1"/>
    </source>
</evidence>
<feature type="compositionally biased region" description="Polar residues" evidence="2">
    <location>
        <begin position="43"/>
        <end position="56"/>
    </location>
</feature>
<accession>A0A6I3KNN9</accession>
<dbReference type="EMBL" id="WMBQ01000001">
    <property type="protein sequence ID" value="MTD94321.1"/>
    <property type="molecule type" value="Genomic_DNA"/>
</dbReference>
<comment type="similarity">
    <text evidence="1">Belongs to the bactofilin family.</text>
</comment>
<comment type="caution">
    <text evidence="3">The sequence shown here is derived from an EMBL/GenBank/DDBJ whole genome shotgun (WGS) entry which is preliminary data.</text>
</comment>
<dbReference type="AlphaFoldDB" id="A0A6I3KNN9"/>
<name>A0A6I3KNN9_9HYPH</name>
<evidence type="ECO:0000256" key="1">
    <source>
        <dbReference type="ARBA" id="ARBA00044755"/>
    </source>
</evidence>
<proteinExistence type="inferred from homology"/>
<sequence length="195" mass="20429">MRTTRKCVGGDLVFNTDTTKNGLPQPKPGPAPLGAAAQPARPSTSPFEKSTASTSGTSVIGTDLTILGDRITIISANKLQVDGDVRGNVHGKQVVITEEGSVVGMVCAEAIEVRGGVRGSIRAVTVKLQASAQVEGDITHQKLMIAEGAEFDGRVKLTKDASELMPVLDPETIERARVNGDSRFDAPSHLGDRGD</sequence>
<organism evidence="3 4">
    <name type="scientific">Hyphomicrobium album</name>
    <dbReference type="NCBI Taxonomy" id="2665159"/>
    <lineage>
        <taxon>Bacteria</taxon>
        <taxon>Pseudomonadati</taxon>
        <taxon>Pseudomonadota</taxon>
        <taxon>Alphaproteobacteria</taxon>
        <taxon>Hyphomicrobiales</taxon>
        <taxon>Hyphomicrobiaceae</taxon>
        <taxon>Hyphomicrobium</taxon>
    </lineage>
</organism>
<evidence type="ECO:0000256" key="2">
    <source>
        <dbReference type="SAM" id="MobiDB-lite"/>
    </source>
</evidence>
<feature type="compositionally biased region" description="Low complexity" evidence="2">
    <location>
        <begin position="32"/>
        <end position="42"/>
    </location>
</feature>
<evidence type="ECO:0000313" key="4">
    <source>
        <dbReference type="Proteomes" id="UP000440694"/>
    </source>
</evidence>
<feature type="region of interest" description="Disordered" evidence="2">
    <location>
        <begin position="1"/>
        <end position="56"/>
    </location>
</feature>
<gene>
    <name evidence="3" type="ORF">GIW81_08225</name>
</gene>
<reference evidence="3 4" key="1">
    <citation type="submission" date="2019-11" db="EMBL/GenBank/DDBJ databases">
        <title>Identification of a novel strain.</title>
        <authorList>
            <person name="Xu Q."/>
            <person name="Wang G."/>
        </authorList>
    </citation>
    <scope>NUCLEOTIDE SEQUENCE [LARGE SCALE GENOMIC DNA]</scope>
    <source>
        <strain evidence="4">xq</strain>
    </source>
</reference>
<dbReference type="PANTHER" id="PTHR35024:SF4">
    <property type="entry name" value="POLYMER-FORMING CYTOSKELETAL PROTEIN"/>
    <property type="match status" value="1"/>
</dbReference>
<dbReference type="Proteomes" id="UP000440694">
    <property type="component" value="Unassembled WGS sequence"/>
</dbReference>
<dbReference type="PANTHER" id="PTHR35024">
    <property type="entry name" value="HYPOTHETICAL CYTOSOLIC PROTEIN"/>
    <property type="match status" value="1"/>
</dbReference>
<dbReference type="Pfam" id="PF04519">
    <property type="entry name" value="Bactofilin"/>
    <property type="match status" value="1"/>
</dbReference>
<keyword evidence="4" id="KW-1185">Reference proteome</keyword>
<evidence type="ECO:0008006" key="5">
    <source>
        <dbReference type="Google" id="ProtNLM"/>
    </source>
</evidence>